<evidence type="ECO:0000313" key="2">
    <source>
        <dbReference type="EMBL" id="KAA0147392.1"/>
    </source>
</evidence>
<evidence type="ECO:0000313" key="5">
    <source>
        <dbReference type="Proteomes" id="UP000325113"/>
    </source>
</evidence>
<accession>A0A5A8C2T5</accession>
<keyword evidence="4" id="KW-1185">Reference proteome</keyword>
<gene>
    <name evidence="3" type="ORF">FNF29_05762</name>
    <name evidence="2" type="ORF">FNF31_07594</name>
</gene>
<feature type="region of interest" description="Disordered" evidence="1">
    <location>
        <begin position="1"/>
        <end position="55"/>
    </location>
</feature>
<dbReference type="EMBL" id="VLTN01000040">
    <property type="protein sequence ID" value="KAA0149751.1"/>
    <property type="molecule type" value="Genomic_DNA"/>
</dbReference>
<dbReference type="Proteomes" id="UP000323011">
    <property type="component" value="Unassembled WGS sequence"/>
</dbReference>
<evidence type="ECO:0000256" key="1">
    <source>
        <dbReference type="SAM" id="MobiDB-lite"/>
    </source>
</evidence>
<sequence length="598" mass="60908">MLMAARGLGPQPSGAGASSRAKRPRSPGSDGSTSDTSWADPGTLDLADGSDCDEEGPADIVEEVARARAAKAKRRRRQLAGGPYVTGDAPLSSENRALHTAVKAMMFAFGDSSSPSDAAAALLLRDALFVAREALRQLRTLTGRASVTLRDFEAGMPLTMRAYLRWRLMRSAAGGDRGAARQGATGTSIDQRSGPFDFGSAGAAPVAGDGGGYGDSGKENEDLNDVSDDDVDDVDDVDDDDEVDDDVDDDDDDITERAVASLEGTDVADVPVEADAACIPSDPWLAFQRRLRLLGSRSALFQADEYPLFVRCRKAFFLRGADCKTEFREAVAGAAASPQRGLREAATATDASGRGGDASETSLPAESTGSSQGESAAPAAEAAAGPVRLAQGALAAAAYVGFDRVAAIVEQAAMHPSAAEGVARDQEAVSERSALRQRFGAVRMLADAALPLAAYKAAVATEPSALAELRSAQLAKGRREAGVSRAAAAAWQAEEDHRASIGAAVAALEADAAAAAACGAAIVVPHDAADGQRVASAAAAPSAATATATAAAVAPIPQDASSCPAAGAALPEALPPPSSSRAAGGRRRRRPVSGMNGV</sequence>
<dbReference type="EMBL" id="VLTM01000165">
    <property type="protein sequence ID" value="KAA0147392.1"/>
    <property type="molecule type" value="Genomic_DNA"/>
</dbReference>
<feature type="compositionally biased region" description="Acidic residues" evidence="1">
    <location>
        <begin position="222"/>
        <end position="253"/>
    </location>
</feature>
<feature type="region of interest" description="Disordered" evidence="1">
    <location>
        <begin position="176"/>
        <end position="253"/>
    </location>
</feature>
<evidence type="ECO:0000313" key="4">
    <source>
        <dbReference type="Proteomes" id="UP000323011"/>
    </source>
</evidence>
<feature type="region of interest" description="Disordered" evidence="1">
    <location>
        <begin position="334"/>
        <end position="379"/>
    </location>
</feature>
<feature type="compositionally biased region" description="Low complexity" evidence="1">
    <location>
        <begin position="26"/>
        <end position="37"/>
    </location>
</feature>
<name>A0A5A8C2T5_CAFRO</name>
<dbReference type="AlphaFoldDB" id="A0A5A8C2T5"/>
<reference evidence="4 5" key="1">
    <citation type="submission" date="2019-07" db="EMBL/GenBank/DDBJ databases">
        <title>Genomes of Cafeteria roenbergensis.</title>
        <authorList>
            <person name="Fischer M.G."/>
            <person name="Hackl T."/>
            <person name="Roman M."/>
        </authorList>
    </citation>
    <scope>NUCLEOTIDE SEQUENCE [LARGE SCALE GENOMIC DNA]</scope>
    <source>
        <strain evidence="3 4">BVI</strain>
        <strain evidence="2 5">Cflag</strain>
    </source>
</reference>
<evidence type="ECO:0000313" key="3">
    <source>
        <dbReference type="EMBL" id="KAA0149751.1"/>
    </source>
</evidence>
<feature type="compositionally biased region" description="Low complexity" evidence="1">
    <location>
        <begin position="369"/>
        <end position="379"/>
    </location>
</feature>
<feature type="region of interest" description="Disordered" evidence="1">
    <location>
        <begin position="557"/>
        <end position="598"/>
    </location>
</feature>
<protein>
    <submittedName>
        <fullName evidence="2">Uncharacterized protein</fullName>
    </submittedName>
</protein>
<comment type="caution">
    <text evidence="2">The sequence shown here is derived from an EMBL/GenBank/DDBJ whole genome shotgun (WGS) entry which is preliminary data.</text>
</comment>
<dbReference type="Proteomes" id="UP000325113">
    <property type="component" value="Unassembled WGS sequence"/>
</dbReference>
<proteinExistence type="predicted"/>
<feature type="compositionally biased region" description="Polar residues" evidence="1">
    <location>
        <begin position="359"/>
        <end position="368"/>
    </location>
</feature>
<organism evidence="2 5">
    <name type="scientific">Cafeteria roenbergensis</name>
    <name type="common">Marine flagellate</name>
    <dbReference type="NCBI Taxonomy" id="33653"/>
    <lineage>
        <taxon>Eukaryota</taxon>
        <taxon>Sar</taxon>
        <taxon>Stramenopiles</taxon>
        <taxon>Bigyra</taxon>
        <taxon>Opalozoa</taxon>
        <taxon>Bicosoecida</taxon>
        <taxon>Cafeteriaceae</taxon>
        <taxon>Cafeteria</taxon>
    </lineage>
</organism>